<evidence type="ECO:0000256" key="1">
    <source>
        <dbReference type="SAM" id="MobiDB-lite"/>
    </source>
</evidence>
<accession>A0ABN8YCB5</accession>
<name>A0ABN8YCB5_RANTA</name>
<organism evidence="2 3">
    <name type="scientific">Rangifer tarandus platyrhynchus</name>
    <name type="common">Svalbard reindeer</name>
    <dbReference type="NCBI Taxonomy" id="3082113"/>
    <lineage>
        <taxon>Eukaryota</taxon>
        <taxon>Metazoa</taxon>
        <taxon>Chordata</taxon>
        <taxon>Craniata</taxon>
        <taxon>Vertebrata</taxon>
        <taxon>Euteleostomi</taxon>
        <taxon>Mammalia</taxon>
        <taxon>Eutheria</taxon>
        <taxon>Laurasiatheria</taxon>
        <taxon>Artiodactyla</taxon>
        <taxon>Ruminantia</taxon>
        <taxon>Pecora</taxon>
        <taxon>Cervidae</taxon>
        <taxon>Odocoileinae</taxon>
        <taxon>Rangifer</taxon>
    </lineage>
</organism>
<dbReference type="EMBL" id="OX459951">
    <property type="protein sequence ID" value="CAI9157409.1"/>
    <property type="molecule type" value="Genomic_DNA"/>
</dbReference>
<keyword evidence="3" id="KW-1185">Reference proteome</keyword>
<gene>
    <name evidence="2" type="ORF">MRATA1EN1_LOCUS6371</name>
</gene>
<reference evidence="2" key="1">
    <citation type="submission" date="2023-04" db="EMBL/GenBank/DDBJ databases">
        <authorList>
            <consortium name="ELIXIR-Norway"/>
        </authorList>
    </citation>
    <scope>NUCLEOTIDE SEQUENCE [LARGE SCALE GENOMIC DNA]</scope>
</reference>
<protein>
    <submittedName>
        <fullName evidence="2">Uncharacterized protein</fullName>
    </submittedName>
</protein>
<evidence type="ECO:0000313" key="3">
    <source>
        <dbReference type="Proteomes" id="UP001176941"/>
    </source>
</evidence>
<evidence type="ECO:0000313" key="2">
    <source>
        <dbReference type="EMBL" id="CAI9157409.1"/>
    </source>
</evidence>
<sequence>MVLPPNTRRGPVGCSPLRVLWPLPSPPDVDLRPPAYKAGLRRKGQVSHPGSQSGARLPAHSWGLLASGDRPRPDPSLIAAPETRALCPTSAESPTLTPGLYGPSACT</sequence>
<feature type="region of interest" description="Disordered" evidence="1">
    <location>
        <begin position="37"/>
        <end position="107"/>
    </location>
</feature>
<proteinExistence type="predicted"/>
<dbReference type="Proteomes" id="UP001176941">
    <property type="component" value="Chromosome 15"/>
</dbReference>